<dbReference type="InterPro" id="IPR008972">
    <property type="entry name" value="Cupredoxin"/>
</dbReference>
<evidence type="ECO:0008006" key="3">
    <source>
        <dbReference type="Google" id="ProtNLM"/>
    </source>
</evidence>
<dbReference type="eggNOG" id="COG2132">
    <property type="taxonomic scope" value="Bacteria"/>
</dbReference>
<sequence>MLVQGEHCPQEVPSGEPERVVFNGYADQYARSPLHAAAGERVRIWVLDAGPQRPSSFHVIGGQFDTVWTEGRYLLDRAETTGAQAMALQPGQGGFVELELTEPGRYPFLTHDLVDAGRGASGTLVVGS</sequence>
<dbReference type="EMBL" id="CP001643">
    <property type="protein sequence ID" value="ACU86120.1"/>
    <property type="molecule type" value="Genomic_DNA"/>
</dbReference>
<accession>C7MEX0</accession>
<evidence type="ECO:0000313" key="1">
    <source>
        <dbReference type="EMBL" id="ACU86120.1"/>
    </source>
</evidence>
<name>C7MEX0_BRAFD</name>
<organism evidence="1 2">
    <name type="scientific">Brachybacterium faecium (strain ATCC 43885 / DSM 4810 / JCM 11609 / LMG 19847 / NBRC 14762 / NCIMB 9860 / 6-10)</name>
    <dbReference type="NCBI Taxonomy" id="446465"/>
    <lineage>
        <taxon>Bacteria</taxon>
        <taxon>Bacillati</taxon>
        <taxon>Actinomycetota</taxon>
        <taxon>Actinomycetes</taxon>
        <taxon>Micrococcales</taxon>
        <taxon>Dermabacteraceae</taxon>
        <taxon>Brachybacterium</taxon>
    </lineage>
</organism>
<dbReference type="Gene3D" id="2.60.40.420">
    <property type="entry name" value="Cupredoxins - blue copper proteins"/>
    <property type="match status" value="1"/>
</dbReference>
<dbReference type="SUPFAM" id="SSF49503">
    <property type="entry name" value="Cupredoxins"/>
    <property type="match status" value="1"/>
</dbReference>
<dbReference type="KEGG" id="bfa:Bfae_23270"/>
<dbReference type="OrthoDB" id="345021at2"/>
<dbReference type="AlphaFoldDB" id="C7MEX0"/>
<proteinExistence type="predicted"/>
<dbReference type="HOGENOM" id="CLU_1955398_0_0_11"/>
<reference evidence="1 2" key="1">
    <citation type="journal article" date="2009" name="Stand. Genomic Sci.">
        <title>Complete genome sequence of Brachybacterium faecium type strain (Schefferle 6-10).</title>
        <authorList>
            <person name="Lapidus A."/>
            <person name="Pukall R."/>
            <person name="Labuttii K."/>
            <person name="Copeland A."/>
            <person name="Del Rio T.G."/>
            <person name="Nolan M."/>
            <person name="Chen F."/>
            <person name="Lucas S."/>
            <person name="Tice H."/>
            <person name="Cheng J.F."/>
            <person name="Bruce D."/>
            <person name="Goodwin L."/>
            <person name="Pitluck S."/>
            <person name="Rohde M."/>
            <person name="Goker M."/>
            <person name="Pati A."/>
            <person name="Ivanova N."/>
            <person name="Mavrommatis K."/>
            <person name="Chen A."/>
            <person name="Palaniappan K."/>
            <person name="D'haeseleer P."/>
            <person name="Chain P."/>
            <person name="Bristow J."/>
            <person name="Eisen J.A."/>
            <person name="Markowitz V."/>
            <person name="Hugenholtz P."/>
            <person name="Kyrpides N.C."/>
            <person name="Klenk H.P."/>
        </authorList>
    </citation>
    <scope>NUCLEOTIDE SEQUENCE [LARGE SCALE GENOMIC DNA]</scope>
    <source>
        <strain evidence="2">ATCC 43885 / DSM 4810 / JCM 11609 / LMG 19847 / NBRC 14762 / NCIMB 9860 / 6-10</strain>
    </source>
</reference>
<dbReference type="Proteomes" id="UP000001919">
    <property type="component" value="Chromosome"/>
</dbReference>
<dbReference type="STRING" id="446465.Bfae_23270"/>
<gene>
    <name evidence="1" type="ordered locus">Bfae_23270</name>
</gene>
<keyword evidence="2" id="KW-1185">Reference proteome</keyword>
<dbReference type="PATRIC" id="fig|446465.5.peg.2301"/>
<protein>
    <recommendedName>
        <fullName evidence="3">Plastocyanin-like domain-containing protein</fullName>
    </recommendedName>
</protein>
<evidence type="ECO:0000313" key="2">
    <source>
        <dbReference type="Proteomes" id="UP000001919"/>
    </source>
</evidence>